<feature type="domain" description="DH" evidence="3">
    <location>
        <begin position="58"/>
        <end position="155"/>
    </location>
</feature>
<evidence type="ECO:0000313" key="5">
    <source>
        <dbReference type="Proteomes" id="UP001292079"/>
    </source>
</evidence>
<dbReference type="CDD" id="cd13243">
    <property type="entry name" value="PH_PLEKHG1_G2_G3"/>
    <property type="match status" value="1"/>
</dbReference>
<sequence length="1184" mass="131954">MIKVSSDRNGDHQHVDSLGSSNNNHADLFYAYYNNNLLNSEHITDNIIGVSVQPFLKQLRCVVGELVGSESAYLRSLCDIEEGYLLRLKKTENVDPQFLNAVFHRIPDLRVFHAQLYSGLSLNRENFIQLGQVFVDNAKHFEELYVDFCLNYPNSSIDALLEFFNYSICTLRHALERMIQVADHINERKRYFELLDQLRITRLDVDNWGDLVLCDHFRIPGKKGLRLVLLFQCALILCKYSPATVSGINLSTLQSTPMHDYWSNTTNTVTASTTAGVTTMRSRIGLDRGSGNSSRMVLNVRSIEIREVISCANLMLVECIDKDPLAFHILPFDNPKAQRTLQAINLEVKRLWCREIKRLILENYDAAIPERAKQIVLNMADLTYGPPIQDTSDLPISVSDLQHVETLDNEQERLNQNCSSDRVHRKSDTALLRLRSFLQQQTNKHSVYSNPIQNTPNLSLDDNIMEPCGIPLSTNECMLNGNKNVNSDNSLLHGNDNNNVSTDRHLDSLLHDAWEEIWAKHENSKPVKATFVNGHSDSSKNANHHQVDCKLNTDDSSYLADSIAATDTNDEDFRCIAVEINEEKFGLASSPLAVPICTTCKDKIYSAPSLSKLSTDSLNYHVNNSDNCKSSVPASPSQYLFHYPSSPAFPLRHQRSSSTSLSIKPVHNRDRTTSVYIDCPNASCYDVITFGRTYEQYITKARAMVALSPKDLDEIFSPLRNLEFTDHENQLSPSSIHYHHRDQEESLLSNAGNRCASTLPLTLNTDFKNSVKKQRSATASTTTMNKNGNCCLIADRRIPLSNLTSPLEHQDGAIYDDSEKSNGNCSSGASSPRHLVSRIALTHNKHGLSNKLITKDIIVTPNNIPDSPNSAVNSRVPAVRSNSLSSGLRTSELKMDLDHSLTNLDRRRRLSNLESVGRANNRSNSHIPTSSKSPSGSRKQFQSHVVSNKSGVSKPPRFVSYNNPSKSIEKVIKDSHGQSLENTSKQLPTAKYTSSSSSFINSSIDIYDALNKRGRRKSRAPAPPAISLGHNTKTSTTTTNTAATTTITSVPKAPLAVSECGKDIDDNDDDYIRSAYQSHVNTVVTSAISTGSCPINSQHYVSSSFRNRINTINNSNIIQKPIKPPRRLNSVAPTTGRNACSSNISSTLRNLHTSTSSYKSSHENSILQNKGIVKNMISKFQQQQ</sequence>
<feature type="compositionally biased region" description="Low complexity" evidence="2">
    <location>
        <begin position="1031"/>
        <end position="1043"/>
    </location>
</feature>
<dbReference type="SUPFAM" id="SSF50729">
    <property type="entry name" value="PH domain-like"/>
    <property type="match status" value="1"/>
</dbReference>
<dbReference type="PANTHER" id="PTHR45924:SF2">
    <property type="entry name" value="FI17866P1"/>
    <property type="match status" value="1"/>
</dbReference>
<feature type="region of interest" description="Disordered" evidence="2">
    <location>
        <begin position="860"/>
        <end position="887"/>
    </location>
</feature>
<dbReference type="InterPro" id="IPR011993">
    <property type="entry name" value="PH-like_dom_sf"/>
</dbReference>
<evidence type="ECO:0000256" key="1">
    <source>
        <dbReference type="ARBA" id="ARBA00022553"/>
    </source>
</evidence>
<dbReference type="Proteomes" id="UP001292079">
    <property type="component" value="Unassembled WGS sequence"/>
</dbReference>
<dbReference type="PROSITE" id="PS50010">
    <property type="entry name" value="DH_2"/>
    <property type="match status" value="1"/>
</dbReference>
<keyword evidence="5" id="KW-1185">Reference proteome</keyword>
<dbReference type="PANTHER" id="PTHR45924">
    <property type="entry name" value="FI17866P1"/>
    <property type="match status" value="1"/>
</dbReference>
<keyword evidence="1" id="KW-0597">Phosphoprotein</keyword>
<comment type="caution">
    <text evidence="4">The sequence shown here is derived from an EMBL/GenBank/DDBJ whole genome shotgun (WGS) entry which is preliminary data.</text>
</comment>
<dbReference type="EMBL" id="JALJAT010000002">
    <property type="protein sequence ID" value="KAK4473051.1"/>
    <property type="molecule type" value="Genomic_DNA"/>
</dbReference>
<dbReference type="SUPFAM" id="SSF48065">
    <property type="entry name" value="DBL homology domain (DH-domain)"/>
    <property type="match status" value="1"/>
</dbReference>
<dbReference type="InterPro" id="IPR043324">
    <property type="entry name" value="PH_PLEKHG1_G2_G3"/>
</dbReference>
<name>A0AAE2D6C9_SCHME</name>
<evidence type="ECO:0000259" key="3">
    <source>
        <dbReference type="PROSITE" id="PS50010"/>
    </source>
</evidence>
<dbReference type="GO" id="GO:0005085">
    <property type="term" value="F:guanyl-nucleotide exchange factor activity"/>
    <property type="evidence" value="ECO:0007669"/>
    <property type="project" value="InterPro"/>
</dbReference>
<evidence type="ECO:0000313" key="4">
    <source>
        <dbReference type="EMBL" id="KAK4473051.1"/>
    </source>
</evidence>
<organism evidence="4 5">
    <name type="scientific">Schistosoma mekongi</name>
    <name type="common">Parasitic worm</name>
    <dbReference type="NCBI Taxonomy" id="38744"/>
    <lineage>
        <taxon>Eukaryota</taxon>
        <taxon>Metazoa</taxon>
        <taxon>Spiralia</taxon>
        <taxon>Lophotrochozoa</taxon>
        <taxon>Platyhelminthes</taxon>
        <taxon>Trematoda</taxon>
        <taxon>Digenea</taxon>
        <taxon>Strigeidida</taxon>
        <taxon>Schistosomatoidea</taxon>
        <taxon>Schistosomatidae</taxon>
        <taxon>Schistosoma</taxon>
    </lineage>
</organism>
<reference evidence="4" key="1">
    <citation type="submission" date="2022-04" db="EMBL/GenBank/DDBJ databases">
        <authorList>
            <person name="Xu L."/>
            <person name="Lv Z."/>
        </authorList>
    </citation>
    <scope>NUCLEOTIDE SEQUENCE</scope>
    <source>
        <strain evidence="4">LV_2022a</strain>
    </source>
</reference>
<feature type="region of interest" description="Disordered" evidence="2">
    <location>
        <begin position="908"/>
        <end position="964"/>
    </location>
</feature>
<dbReference type="Gene3D" id="2.30.29.30">
    <property type="entry name" value="Pleckstrin-homology domain (PH domain)/Phosphotyrosine-binding domain (PTB)"/>
    <property type="match status" value="1"/>
</dbReference>
<feature type="region of interest" description="Disordered" evidence="2">
    <location>
        <begin position="1014"/>
        <end position="1043"/>
    </location>
</feature>
<dbReference type="AlphaFoldDB" id="A0AAE2D6C9"/>
<protein>
    <recommendedName>
        <fullName evidence="3">DH domain-containing protein</fullName>
    </recommendedName>
</protein>
<feature type="compositionally biased region" description="Polar residues" evidence="2">
    <location>
        <begin position="821"/>
        <end position="830"/>
    </location>
</feature>
<dbReference type="GO" id="GO:0031267">
    <property type="term" value="F:small GTPase binding"/>
    <property type="evidence" value="ECO:0007669"/>
    <property type="project" value="TreeGrafter"/>
</dbReference>
<feature type="region of interest" description="Disordered" evidence="2">
    <location>
        <begin position="812"/>
        <end position="831"/>
    </location>
</feature>
<feature type="compositionally biased region" description="Polar residues" evidence="2">
    <location>
        <begin position="912"/>
        <end position="951"/>
    </location>
</feature>
<reference evidence="4" key="2">
    <citation type="journal article" date="2023" name="Infect Dis Poverty">
        <title>Chromosome-scale genome of the human blood fluke Schistosoma mekongi and its implications for public health.</title>
        <authorList>
            <person name="Zhou M."/>
            <person name="Xu L."/>
            <person name="Xu D."/>
            <person name="Chen W."/>
            <person name="Khan J."/>
            <person name="Hu Y."/>
            <person name="Huang H."/>
            <person name="Wei H."/>
            <person name="Zhang Y."/>
            <person name="Chusongsang P."/>
            <person name="Tanasarnprasert K."/>
            <person name="Hu X."/>
            <person name="Limpanont Y."/>
            <person name="Lv Z."/>
        </authorList>
    </citation>
    <scope>NUCLEOTIDE SEQUENCE</scope>
    <source>
        <strain evidence="4">LV_2022a</strain>
    </source>
</reference>
<proteinExistence type="predicted"/>
<accession>A0AAE2D6C9</accession>
<gene>
    <name evidence="4" type="ORF">MN116_004243</name>
</gene>
<dbReference type="InterPro" id="IPR035899">
    <property type="entry name" value="DBL_dom_sf"/>
</dbReference>
<dbReference type="Pfam" id="PF00621">
    <property type="entry name" value="RhoGEF"/>
    <property type="match status" value="1"/>
</dbReference>
<feature type="compositionally biased region" description="Polar residues" evidence="2">
    <location>
        <begin position="860"/>
        <end position="873"/>
    </location>
</feature>
<dbReference type="Gene3D" id="1.20.900.10">
    <property type="entry name" value="Dbl homology (DH) domain"/>
    <property type="match status" value="1"/>
</dbReference>
<evidence type="ECO:0000256" key="2">
    <source>
        <dbReference type="SAM" id="MobiDB-lite"/>
    </source>
</evidence>
<dbReference type="InterPro" id="IPR000219">
    <property type="entry name" value="DH_dom"/>
</dbReference>